<dbReference type="Proteomes" id="UP000314294">
    <property type="component" value="Unassembled WGS sequence"/>
</dbReference>
<proteinExistence type="predicted"/>
<sequence length="166" mass="18328">MAKRLKTAATYRSHKWEDETGSDASANISDRQHKSSGYALLVRHVGQGQELEVVGCAGGLVHSVGQIQRPAAALRPVVTRHGSGGAALFCHLTHELNLCLGWAWILLEDIEGHHDWYPKQVCNLDLLPEIASTTACNETQVLREKQTKQKKRSDSCNQHHHVGPEP</sequence>
<comment type="caution">
    <text evidence="2">The sequence shown here is derived from an EMBL/GenBank/DDBJ whole genome shotgun (WGS) entry which is preliminary data.</text>
</comment>
<evidence type="ECO:0000256" key="1">
    <source>
        <dbReference type="SAM" id="MobiDB-lite"/>
    </source>
</evidence>
<dbReference type="AlphaFoldDB" id="A0A4Z2HRW3"/>
<accession>A0A4Z2HRW3</accession>
<evidence type="ECO:0000313" key="2">
    <source>
        <dbReference type="EMBL" id="TNN68488.1"/>
    </source>
</evidence>
<feature type="region of interest" description="Disordered" evidence="1">
    <location>
        <begin position="144"/>
        <end position="166"/>
    </location>
</feature>
<dbReference type="EMBL" id="SRLO01000189">
    <property type="protein sequence ID" value="TNN68488.1"/>
    <property type="molecule type" value="Genomic_DNA"/>
</dbReference>
<reference evidence="2 3" key="1">
    <citation type="submission" date="2019-03" db="EMBL/GenBank/DDBJ databases">
        <title>First draft genome of Liparis tanakae, snailfish: a comprehensive survey of snailfish specific genes.</title>
        <authorList>
            <person name="Kim W."/>
            <person name="Song I."/>
            <person name="Jeong J.-H."/>
            <person name="Kim D."/>
            <person name="Kim S."/>
            <person name="Ryu S."/>
            <person name="Song J.Y."/>
            <person name="Lee S.K."/>
        </authorList>
    </citation>
    <scope>NUCLEOTIDE SEQUENCE [LARGE SCALE GENOMIC DNA]</scope>
    <source>
        <tissue evidence="2">Muscle</tissue>
    </source>
</reference>
<organism evidence="2 3">
    <name type="scientific">Liparis tanakae</name>
    <name type="common">Tanaka's snailfish</name>
    <dbReference type="NCBI Taxonomy" id="230148"/>
    <lineage>
        <taxon>Eukaryota</taxon>
        <taxon>Metazoa</taxon>
        <taxon>Chordata</taxon>
        <taxon>Craniata</taxon>
        <taxon>Vertebrata</taxon>
        <taxon>Euteleostomi</taxon>
        <taxon>Actinopterygii</taxon>
        <taxon>Neopterygii</taxon>
        <taxon>Teleostei</taxon>
        <taxon>Neoteleostei</taxon>
        <taxon>Acanthomorphata</taxon>
        <taxon>Eupercaria</taxon>
        <taxon>Perciformes</taxon>
        <taxon>Cottioidei</taxon>
        <taxon>Cottales</taxon>
        <taxon>Liparidae</taxon>
        <taxon>Liparis</taxon>
    </lineage>
</organism>
<gene>
    <name evidence="2" type="ORF">EYF80_021273</name>
</gene>
<name>A0A4Z2HRW3_9TELE</name>
<protein>
    <submittedName>
        <fullName evidence="2">Uncharacterized protein</fullName>
    </submittedName>
</protein>
<keyword evidence="3" id="KW-1185">Reference proteome</keyword>
<evidence type="ECO:0000313" key="3">
    <source>
        <dbReference type="Proteomes" id="UP000314294"/>
    </source>
</evidence>